<sequence>MSLASEHQDIIQFSNRKSSYPMTNTFISHFASWAKFWLTVSDKTIPHKRKLFHRSEHKTPHVSVENNSIIPVTQRAHLYRATCHKLRPNQSNSKKSFTLGDILHIRKFWENLENLIYQNERDYIPSVKRIPFNPDIPGSVYLPKKSRKQIVTNKNRQPYACSNIVYTFKHDIDIIETQPITSTYTHSSNNICDDDDDDVPLAILHLSKPFIQCK</sequence>
<dbReference type="AlphaFoldDB" id="A0A0A1P1V9"/>
<name>A0A0A1P1V9_RHIZD</name>
<accession>A0A0A1P1V9</accession>
<protein>
    <submittedName>
        <fullName evidence="1">Uncharacterized protein</fullName>
    </submittedName>
</protein>
<dbReference type="Proteomes" id="UP000242381">
    <property type="component" value="Unassembled WGS sequence"/>
</dbReference>
<proteinExistence type="predicted"/>
<evidence type="ECO:0000313" key="2">
    <source>
        <dbReference type="Proteomes" id="UP000242381"/>
    </source>
</evidence>
<organism evidence="1 2">
    <name type="scientific">Rhizopus microsporus</name>
    <dbReference type="NCBI Taxonomy" id="58291"/>
    <lineage>
        <taxon>Eukaryota</taxon>
        <taxon>Fungi</taxon>
        <taxon>Fungi incertae sedis</taxon>
        <taxon>Mucoromycota</taxon>
        <taxon>Mucoromycotina</taxon>
        <taxon>Mucoromycetes</taxon>
        <taxon>Mucorales</taxon>
        <taxon>Mucorineae</taxon>
        <taxon>Rhizopodaceae</taxon>
        <taxon>Rhizopus</taxon>
    </lineage>
</organism>
<dbReference type="EMBL" id="KV921301">
    <property type="protein sequence ID" value="ORE19998.1"/>
    <property type="molecule type" value="Genomic_DNA"/>
</dbReference>
<evidence type="ECO:0000313" key="1">
    <source>
        <dbReference type="EMBL" id="ORE19998.1"/>
    </source>
</evidence>
<dbReference type="OMA" id="QILPIHI"/>
<gene>
    <name evidence="1" type="ORF">BCV71DRAFT_93705</name>
</gene>
<reference evidence="1 2" key="1">
    <citation type="journal article" date="2016" name="Proc. Natl. Acad. Sci. U.S.A.">
        <title>Lipid metabolic changes in an early divergent fungus govern the establishment of a mutualistic symbiosis with endobacteria.</title>
        <authorList>
            <person name="Lastovetsky O.A."/>
            <person name="Gaspar M.L."/>
            <person name="Mondo S.J."/>
            <person name="LaButti K.M."/>
            <person name="Sandor L."/>
            <person name="Grigoriev I.V."/>
            <person name="Henry S.A."/>
            <person name="Pawlowska T.E."/>
        </authorList>
    </citation>
    <scope>NUCLEOTIDE SEQUENCE [LARGE SCALE GENOMIC DNA]</scope>
    <source>
        <strain evidence="1 2">ATCC 11559</strain>
    </source>
</reference>
<dbReference type="VEuPathDB" id="FungiDB:BCV72DRAFT_97526"/>